<name>A0A371AYR3_9FIRM</name>
<proteinExistence type="predicted"/>
<comment type="caution">
    <text evidence="7">The sequence shown here is derived from an EMBL/GenBank/DDBJ whole genome shotgun (WGS) entry which is preliminary data.</text>
</comment>
<dbReference type="EMBL" id="QRCT01000012">
    <property type="protein sequence ID" value="RDU24738.1"/>
    <property type="molecule type" value="Genomic_DNA"/>
</dbReference>
<organism evidence="7 8">
    <name type="scientific">Anaerosacchariphilus polymeriproducens</name>
    <dbReference type="NCBI Taxonomy" id="1812858"/>
    <lineage>
        <taxon>Bacteria</taxon>
        <taxon>Bacillati</taxon>
        <taxon>Bacillota</taxon>
        <taxon>Clostridia</taxon>
        <taxon>Lachnospirales</taxon>
        <taxon>Lachnospiraceae</taxon>
        <taxon>Anaerosacchariphilus</taxon>
    </lineage>
</organism>
<evidence type="ECO:0000256" key="5">
    <source>
        <dbReference type="ARBA" id="ARBA00022842"/>
    </source>
</evidence>
<dbReference type="SUPFAM" id="SSF56059">
    <property type="entry name" value="Glutathione synthetase ATP-binding domain-like"/>
    <property type="match status" value="1"/>
</dbReference>
<keyword evidence="3" id="KW-0547">Nucleotide-binding</keyword>
<dbReference type="AlphaFoldDB" id="A0A371AYR3"/>
<evidence type="ECO:0000259" key="6">
    <source>
        <dbReference type="Pfam" id="PF03738"/>
    </source>
</evidence>
<dbReference type="RefSeq" id="WP_115480970.1">
    <property type="nucleotide sequence ID" value="NZ_QRCT01000012.1"/>
</dbReference>
<protein>
    <recommendedName>
        <fullName evidence="6">Glutathionylspermidine synthase pre-ATP-grasp-like domain-containing protein</fullName>
    </recommendedName>
</protein>
<accession>A0A371AYR3</accession>
<keyword evidence="4" id="KW-0067">ATP-binding</keyword>
<evidence type="ECO:0000256" key="4">
    <source>
        <dbReference type="ARBA" id="ARBA00022840"/>
    </source>
</evidence>
<reference evidence="7 8" key="1">
    <citation type="submission" date="2018-07" db="EMBL/GenBank/DDBJ databases">
        <title>Anaerosacharophilus polymeroproducens gen. nov. sp. nov., an anaerobic bacterium isolated from salt field.</title>
        <authorList>
            <person name="Kim W."/>
            <person name="Yang S.-H."/>
            <person name="Oh J."/>
            <person name="Lee J.-H."/>
            <person name="Kwon K.K."/>
        </authorList>
    </citation>
    <scope>NUCLEOTIDE SEQUENCE [LARGE SCALE GENOMIC DNA]</scope>
    <source>
        <strain evidence="7 8">MCWD5</strain>
    </source>
</reference>
<sequence length="454" mass="53727">MNTNMETFNLLYKEVIEKDFEENLKTAKESLYYLDKSTAKYKGETIYSLYMAKAFPDDVVDYLKEASEIMYGLLKKVMNEYIEKEDYRKLFGFQQELEELILDVPPYQNILPIARLDIFLNEKDLSFKFCEFNADGCSSMNEDRELNIALQKTAAYKELSRDYEIESFELFETWVKEFMDIYKTYPDKVEQPNIGIVDFLEKGCSMEEFEEFKKSFQRAGHHAQICEIRDMKFDGEHLYAPDGTVIHAIYRRAVTSDIMEHFEEVEDFMNAVKNHKVCLIGSFCTQIIHNKILFYLLHCQRTQDFLDKEEIQFINRHIPYTVSLTEQEVFKNAVLDNKDKWIIKPEDSYGARGIFAGLHFSLEQWKKIVEENMDTCYILQEFVLPYQSFNIDFKKKEPKFRKYSNLTGMYVYNGKFAGIYSRQSEHEIISSQYDENDVASVKVSKKEVKSEDFN</sequence>
<evidence type="ECO:0000313" key="8">
    <source>
        <dbReference type="Proteomes" id="UP000255036"/>
    </source>
</evidence>
<dbReference type="OrthoDB" id="9771802at2"/>
<keyword evidence="5" id="KW-0460">Magnesium</keyword>
<keyword evidence="2" id="KW-0479">Metal-binding</keyword>
<dbReference type="Pfam" id="PF03738">
    <property type="entry name" value="GSP_synth"/>
    <property type="match status" value="1"/>
</dbReference>
<keyword evidence="8" id="KW-1185">Reference proteome</keyword>
<dbReference type="InterPro" id="IPR005494">
    <property type="entry name" value="GSPS_pre-ATP-grasp-like_dom"/>
</dbReference>
<evidence type="ECO:0000256" key="1">
    <source>
        <dbReference type="ARBA" id="ARBA00022598"/>
    </source>
</evidence>
<dbReference type="Proteomes" id="UP000255036">
    <property type="component" value="Unassembled WGS sequence"/>
</dbReference>
<evidence type="ECO:0000313" key="7">
    <source>
        <dbReference type="EMBL" id="RDU24738.1"/>
    </source>
</evidence>
<dbReference type="GO" id="GO:0005524">
    <property type="term" value="F:ATP binding"/>
    <property type="evidence" value="ECO:0007669"/>
    <property type="project" value="UniProtKB-KW"/>
</dbReference>
<dbReference type="GO" id="GO:0046872">
    <property type="term" value="F:metal ion binding"/>
    <property type="evidence" value="ECO:0007669"/>
    <property type="project" value="UniProtKB-KW"/>
</dbReference>
<keyword evidence="1" id="KW-0436">Ligase</keyword>
<feature type="domain" description="Glutathionylspermidine synthase pre-ATP-grasp-like" evidence="6">
    <location>
        <begin position="36"/>
        <end position="429"/>
    </location>
</feature>
<evidence type="ECO:0000256" key="2">
    <source>
        <dbReference type="ARBA" id="ARBA00022723"/>
    </source>
</evidence>
<evidence type="ECO:0000256" key="3">
    <source>
        <dbReference type="ARBA" id="ARBA00022741"/>
    </source>
</evidence>
<dbReference type="GO" id="GO:0016874">
    <property type="term" value="F:ligase activity"/>
    <property type="evidence" value="ECO:0007669"/>
    <property type="project" value="UniProtKB-KW"/>
</dbReference>
<gene>
    <name evidence="7" type="ORF">DWV06_04520</name>
</gene>